<gene>
    <name evidence="2" type="ORF">SAMN04488085_103471</name>
</gene>
<name>A0A1I4CEL4_9ACTN</name>
<sequence length="97" mass="10103">MKLVELTRQAGDGHADVVAAVGPLEDAEADTYATALLHLIEQHADPDFSVGTTPVESTSGATAEPPAGPAELLRAVLSGDEGRREGEHDLPQPDPRP</sequence>
<dbReference type="EMBL" id="FOSW01000003">
    <property type="protein sequence ID" value="SFK79614.1"/>
    <property type="molecule type" value="Genomic_DNA"/>
</dbReference>
<dbReference type="RefSeq" id="WP_091322652.1">
    <property type="nucleotide sequence ID" value="NZ_FOSW01000003.1"/>
</dbReference>
<accession>A0A1I4CEL4</accession>
<organism evidence="2 3">
    <name type="scientific">Geodermatophilus ruber</name>
    <dbReference type="NCBI Taxonomy" id="504800"/>
    <lineage>
        <taxon>Bacteria</taxon>
        <taxon>Bacillati</taxon>
        <taxon>Actinomycetota</taxon>
        <taxon>Actinomycetes</taxon>
        <taxon>Geodermatophilales</taxon>
        <taxon>Geodermatophilaceae</taxon>
        <taxon>Geodermatophilus</taxon>
    </lineage>
</organism>
<evidence type="ECO:0000313" key="2">
    <source>
        <dbReference type="EMBL" id="SFK79614.1"/>
    </source>
</evidence>
<proteinExistence type="predicted"/>
<feature type="compositionally biased region" description="Low complexity" evidence="1">
    <location>
        <begin position="60"/>
        <end position="75"/>
    </location>
</feature>
<feature type="region of interest" description="Disordered" evidence="1">
    <location>
        <begin position="47"/>
        <end position="97"/>
    </location>
</feature>
<keyword evidence="3" id="KW-1185">Reference proteome</keyword>
<evidence type="ECO:0000256" key="1">
    <source>
        <dbReference type="SAM" id="MobiDB-lite"/>
    </source>
</evidence>
<dbReference type="AlphaFoldDB" id="A0A1I4CEL4"/>
<dbReference type="Proteomes" id="UP000199152">
    <property type="component" value="Unassembled WGS sequence"/>
</dbReference>
<reference evidence="2 3" key="1">
    <citation type="submission" date="2016-10" db="EMBL/GenBank/DDBJ databases">
        <authorList>
            <person name="de Groot N.N."/>
        </authorList>
    </citation>
    <scope>NUCLEOTIDE SEQUENCE [LARGE SCALE GENOMIC DNA]</scope>
    <source>
        <strain evidence="2 3">DSM 45317</strain>
    </source>
</reference>
<feature type="compositionally biased region" description="Polar residues" evidence="1">
    <location>
        <begin position="50"/>
        <end position="59"/>
    </location>
</feature>
<dbReference type="InParanoid" id="A0A1I4CEL4"/>
<protein>
    <submittedName>
        <fullName evidence="2">Uncharacterized protein</fullName>
    </submittedName>
</protein>
<evidence type="ECO:0000313" key="3">
    <source>
        <dbReference type="Proteomes" id="UP000199152"/>
    </source>
</evidence>
<feature type="compositionally biased region" description="Basic and acidic residues" evidence="1">
    <location>
        <begin position="80"/>
        <end position="97"/>
    </location>
</feature>